<dbReference type="NCBIfam" id="TIGR04183">
    <property type="entry name" value="Por_Secre_tail"/>
    <property type="match status" value="1"/>
</dbReference>
<sequence>SPLKAIAVGGRSVEQTQADWILRSSLSYARWGIERVFHYQAYDDNPTSSIQFGSMGLLNSNRTPRLAAQYLRQVQTLLGRYRFEQTLNADPLVDRYSLNGQNAYMLVIPDETGRTASYSLNLGTATQADVYRPQAGSAMSVQRVSVPAGGLLSLQVSETPLFVIPVAAGGPLATTSTTTQKAVELVAYPNPFTNESQVQFKVADNGQATLAVYDLQGRLVRKLFAGTMQAQQPRTVVFSGADLPAGLYTLRLTTDTQVVHQRVVLTK</sequence>
<dbReference type="AlphaFoldDB" id="A0A939F1B1"/>
<dbReference type="Proteomes" id="UP000664144">
    <property type="component" value="Unassembled WGS sequence"/>
</dbReference>
<name>A0A939F1B1_9BACT</name>
<dbReference type="InterPro" id="IPR026444">
    <property type="entry name" value="Secre_tail"/>
</dbReference>
<feature type="non-terminal residue" evidence="2">
    <location>
        <position position="1"/>
    </location>
</feature>
<keyword evidence="3" id="KW-1185">Reference proteome</keyword>
<organism evidence="2 3">
    <name type="scientific">Hymenobacter telluris</name>
    <dbReference type="NCBI Taxonomy" id="2816474"/>
    <lineage>
        <taxon>Bacteria</taxon>
        <taxon>Pseudomonadati</taxon>
        <taxon>Bacteroidota</taxon>
        <taxon>Cytophagia</taxon>
        <taxon>Cytophagales</taxon>
        <taxon>Hymenobacteraceae</taxon>
        <taxon>Hymenobacter</taxon>
    </lineage>
</organism>
<dbReference type="Gene3D" id="3.20.20.80">
    <property type="entry name" value="Glycosidases"/>
    <property type="match status" value="1"/>
</dbReference>
<comment type="caution">
    <text evidence="2">The sequence shown here is derived from an EMBL/GenBank/DDBJ whole genome shotgun (WGS) entry which is preliminary data.</text>
</comment>
<dbReference type="Gene3D" id="2.60.40.4070">
    <property type="match status" value="1"/>
</dbReference>
<dbReference type="Pfam" id="PF18962">
    <property type="entry name" value="Por_Secre_tail"/>
    <property type="match status" value="1"/>
</dbReference>
<protein>
    <submittedName>
        <fullName evidence="2">T9SS type A sorting domain-containing protein</fullName>
    </submittedName>
</protein>
<feature type="domain" description="Secretion system C-terminal sorting" evidence="1">
    <location>
        <begin position="188"/>
        <end position="264"/>
    </location>
</feature>
<accession>A0A939F1B1</accession>
<reference evidence="2" key="1">
    <citation type="submission" date="2021-03" db="EMBL/GenBank/DDBJ databases">
        <authorList>
            <person name="Kim M.K."/>
        </authorList>
    </citation>
    <scope>NUCLEOTIDE SEQUENCE</scope>
    <source>
        <strain evidence="2">BT186</strain>
    </source>
</reference>
<evidence type="ECO:0000259" key="1">
    <source>
        <dbReference type="Pfam" id="PF18962"/>
    </source>
</evidence>
<evidence type="ECO:0000313" key="3">
    <source>
        <dbReference type="Proteomes" id="UP000664144"/>
    </source>
</evidence>
<gene>
    <name evidence="2" type="ORF">J0X19_23430</name>
</gene>
<dbReference type="EMBL" id="JAFLQZ010000026">
    <property type="protein sequence ID" value="MBO0360932.1"/>
    <property type="molecule type" value="Genomic_DNA"/>
</dbReference>
<evidence type="ECO:0000313" key="2">
    <source>
        <dbReference type="EMBL" id="MBO0360932.1"/>
    </source>
</evidence>
<proteinExistence type="predicted"/>
<dbReference type="RefSeq" id="WP_206986842.1">
    <property type="nucleotide sequence ID" value="NZ_JAFLQZ010000026.1"/>
</dbReference>